<gene>
    <name evidence="12 15" type="primary">hisA</name>
    <name evidence="15" type="ORF">GCM10008935_03800</name>
</gene>
<dbReference type="Proteomes" id="UP001500740">
    <property type="component" value="Unassembled WGS sequence"/>
</dbReference>
<comment type="catalytic activity">
    <reaction evidence="1 12 14">
        <text>1-(5-phospho-beta-D-ribosyl)-5-[(5-phospho-beta-D-ribosylamino)methylideneamino]imidazole-4-carboxamide = 5-[(5-phospho-1-deoxy-D-ribulos-1-ylimino)methylamino]-1-(5-phospho-beta-D-ribosyl)imidazole-4-carboxamide</text>
        <dbReference type="Rhea" id="RHEA:15469"/>
        <dbReference type="ChEBI" id="CHEBI:58435"/>
        <dbReference type="ChEBI" id="CHEBI:58525"/>
        <dbReference type="EC" id="5.3.1.16"/>
    </reaction>
</comment>
<keyword evidence="7 12" id="KW-0963">Cytoplasm</keyword>
<dbReference type="Pfam" id="PF00977">
    <property type="entry name" value="His_biosynth"/>
    <property type="match status" value="1"/>
</dbReference>
<feature type="active site" description="Proton donor" evidence="12">
    <location>
        <position position="129"/>
    </location>
</feature>
<proteinExistence type="inferred from homology"/>
<comment type="similarity">
    <text evidence="4 12 13">Belongs to the HisA/HisF family.</text>
</comment>
<accession>A0ABN0ZMX0</accession>
<keyword evidence="8 12" id="KW-0028">Amino-acid biosynthesis</keyword>
<protein>
    <recommendedName>
        <fullName evidence="6 12">1-(5-phosphoribosyl)-5-[(5-phosphoribosylamino)methylideneamino] imidazole-4-carboxamide isomerase</fullName>
        <ecNumber evidence="5 12">5.3.1.16</ecNumber>
    </recommendedName>
    <alternativeName>
        <fullName evidence="11 12">Phosphoribosylformimino-5-aminoimidazole carboxamide ribotide isomerase</fullName>
    </alternativeName>
</protein>
<dbReference type="InterPro" id="IPR011060">
    <property type="entry name" value="RibuloseP-bd_barrel"/>
</dbReference>
<evidence type="ECO:0000256" key="14">
    <source>
        <dbReference type="RuleBase" id="RU003658"/>
    </source>
</evidence>
<evidence type="ECO:0000256" key="13">
    <source>
        <dbReference type="RuleBase" id="RU003657"/>
    </source>
</evidence>
<dbReference type="PANTHER" id="PTHR43090:SF2">
    <property type="entry name" value="1-(5-PHOSPHORIBOSYL)-5-[(5-PHOSPHORIBOSYLAMINO)METHYLIDENEAMINO] IMIDAZOLE-4-CARBOXAMIDE ISOMERASE"/>
    <property type="match status" value="1"/>
</dbReference>
<keyword evidence="10 12" id="KW-0413">Isomerase</keyword>
<evidence type="ECO:0000256" key="9">
    <source>
        <dbReference type="ARBA" id="ARBA00023102"/>
    </source>
</evidence>
<keyword evidence="9 12" id="KW-0368">Histidine biosynthesis</keyword>
<dbReference type="InterPro" id="IPR006063">
    <property type="entry name" value="HisA_bact_arch"/>
</dbReference>
<dbReference type="RefSeq" id="WP_343781406.1">
    <property type="nucleotide sequence ID" value="NZ_BAAACZ010000003.1"/>
</dbReference>
<dbReference type="InterPro" id="IPR013785">
    <property type="entry name" value="Aldolase_TIM"/>
</dbReference>
<dbReference type="InterPro" id="IPR006062">
    <property type="entry name" value="His_biosynth"/>
</dbReference>
<dbReference type="SUPFAM" id="SSF51366">
    <property type="entry name" value="Ribulose-phoshate binding barrel"/>
    <property type="match status" value="1"/>
</dbReference>
<dbReference type="PANTHER" id="PTHR43090">
    <property type="entry name" value="1-(5-PHOSPHORIBOSYL)-5-[(5-PHOSPHORIBOSYLAMINO)METHYLIDENEAMINO] IMIDAZOLE-4-CARBOXAMIDE ISOMERASE"/>
    <property type="match status" value="1"/>
</dbReference>
<evidence type="ECO:0000256" key="11">
    <source>
        <dbReference type="ARBA" id="ARBA00030547"/>
    </source>
</evidence>
<dbReference type="CDD" id="cd04732">
    <property type="entry name" value="HisA"/>
    <property type="match status" value="1"/>
</dbReference>
<dbReference type="NCBIfam" id="NF010112">
    <property type="entry name" value="PRK13585.1"/>
    <property type="match status" value="1"/>
</dbReference>
<evidence type="ECO:0000256" key="1">
    <source>
        <dbReference type="ARBA" id="ARBA00000901"/>
    </source>
</evidence>
<dbReference type="EC" id="5.3.1.16" evidence="5 12"/>
<keyword evidence="16" id="KW-1185">Reference proteome</keyword>
<evidence type="ECO:0000256" key="10">
    <source>
        <dbReference type="ARBA" id="ARBA00023235"/>
    </source>
</evidence>
<evidence type="ECO:0000256" key="4">
    <source>
        <dbReference type="ARBA" id="ARBA00009667"/>
    </source>
</evidence>
<organism evidence="15 16">
    <name type="scientific">Alkalibacillus silvisoli</name>
    <dbReference type="NCBI Taxonomy" id="392823"/>
    <lineage>
        <taxon>Bacteria</taxon>
        <taxon>Bacillati</taxon>
        <taxon>Bacillota</taxon>
        <taxon>Bacilli</taxon>
        <taxon>Bacillales</taxon>
        <taxon>Bacillaceae</taxon>
        <taxon>Alkalibacillus</taxon>
    </lineage>
</organism>
<comment type="caution">
    <text evidence="15">The sequence shown here is derived from an EMBL/GenBank/DDBJ whole genome shotgun (WGS) entry which is preliminary data.</text>
</comment>
<evidence type="ECO:0000256" key="12">
    <source>
        <dbReference type="HAMAP-Rule" id="MF_01014"/>
    </source>
</evidence>
<evidence type="ECO:0000313" key="15">
    <source>
        <dbReference type="EMBL" id="GAA0452402.1"/>
    </source>
</evidence>
<dbReference type="EMBL" id="BAAACZ010000003">
    <property type="protein sequence ID" value="GAA0452402.1"/>
    <property type="molecule type" value="Genomic_DNA"/>
</dbReference>
<comment type="subcellular location">
    <subcellularLocation>
        <location evidence="2 12 14">Cytoplasm</location>
    </subcellularLocation>
</comment>
<dbReference type="NCBIfam" id="TIGR00007">
    <property type="entry name" value="1-(5-phosphoribosyl)-5-[(5-phosphoribosylamino)methylideneamino]imidazole-4-carboxamide isomerase"/>
    <property type="match status" value="1"/>
</dbReference>
<evidence type="ECO:0000313" key="16">
    <source>
        <dbReference type="Proteomes" id="UP001500740"/>
    </source>
</evidence>
<evidence type="ECO:0000256" key="6">
    <source>
        <dbReference type="ARBA" id="ARBA00018464"/>
    </source>
</evidence>
<evidence type="ECO:0000256" key="2">
    <source>
        <dbReference type="ARBA" id="ARBA00004496"/>
    </source>
</evidence>
<dbReference type="GO" id="GO:0016853">
    <property type="term" value="F:isomerase activity"/>
    <property type="evidence" value="ECO:0007669"/>
    <property type="project" value="UniProtKB-KW"/>
</dbReference>
<name>A0ABN0ZMX0_9BACI</name>
<evidence type="ECO:0000256" key="7">
    <source>
        <dbReference type="ARBA" id="ARBA00022490"/>
    </source>
</evidence>
<comment type="pathway">
    <text evidence="3 12 14">Amino-acid biosynthesis; L-histidine biosynthesis; L-histidine from 5-phospho-alpha-D-ribose 1-diphosphate: step 4/9.</text>
</comment>
<evidence type="ECO:0000256" key="8">
    <source>
        <dbReference type="ARBA" id="ARBA00022605"/>
    </source>
</evidence>
<sequence length="239" mass="26324">MRVFPAIDLINQQCVRLKQGDYNVQTIYGNPVEMANEWVKEGASFLHIVDLDAIKGDYSKNFGVIKQMIEEVSIPVQVGGGVRNIERINELLDIGVDRVILGTVAVKDPDFVKDVVERFGGEKIIVSVDARNGYVATDGWIEISNLKAIEFAYKLQKAGIQSIVYTDIAKDGMLQGPNLEALFQMNNLTELEVIASGGVTSIEDIRELSKANIYGAIVGKALYEGKISLLEIMKEPSIC</sequence>
<dbReference type="InterPro" id="IPR044524">
    <property type="entry name" value="Isoase_HisA-like"/>
</dbReference>
<evidence type="ECO:0000256" key="5">
    <source>
        <dbReference type="ARBA" id="ARBA00012550"/>
    </source>
</evidence>
<evidence type="ECO:0000256" key="3">
    <source>
        <dbReference type="ARBA" id="ARBA00005133"/>
    </source>
</evidence>
<dbReference type="Gene3D" id="3.20.20.70">
    <property type="entry name" value="Aldolase class I"/>
    <property type="match status" value="1"/>
</dbReference>
<dbReference type="InterPro" id="IPR023016">
    <property type="entry name" value="HisA/PriA"/>
</dbReference>
<dbReference type="HAMAP" id="MF_01014">
    <property type="entry name" value="HisA"/>
    <property type="match status" value="1"/>
</dbReference>
<feature type="active site" description="Proton acceptor" evidence="12">
    <location>
        <position position="8"/>
    </location>
</feature>
<reference evidence="15 16" key="1">
    <citation type="journal article" date="2019" name="Int. J. Syst. Evol. Microbiol.">
        <title>The Global Catalogue of Microorganisms (GCM) 10K type strain sequencing project: providing services to taxonomists for standard genome sequencing and annotation.</title>
        <authorList>
            <consortium name="The Broad Institute Genomics Platform"/>
            <consortium name="The Broad Institute Genome Sequencing Center for Infectious Disease"/>
            <person name="Wu L."/>
            <person name="Ma J."/>
        </authorList>
    </citation>
    <scope>NUCLEOTIDE SEQUENCE [LARGE SCALE GENOMIC DNA]</scope>
    <source>
        <strain evidence="15 16">JCM 14193</strain>
    </source>
</reference>